<evidence type="ECO:0000256" key="11">
    <source>
        <dbReference type="ARBA" id="ARBA00023242"/>
    </source>
</evidence>
<name>A0A9N9MIP9_9CUCU</name>
<evidence type="ECO:0000256" key="12">
    <source>
        <dbReference type="ARBA" id="ARBA00023306"/>
    </source>
</evidence>
<evidence type="ECO:0000256" key="8">
    <source>
        <dbReference type="ARBA" id="ARBA00022776"/>
    </source>
</evidence>
<evidence type="ECO:0000256" key="6">
    <source>
        <dbReference type="ARBA" id="ARBA00022679"/>
    </source>
</evidence>
<dbReference type="PROSITE" id="PS50011">
    <property type="entry name" value="PROTEIN_KINASE_DOM"/>
    <property type="match status" value="1"/>
</dbReference>
<evidence type="ECO:0000313" key="18">
    <source>
        <dbReference type="Proteomes" id="UP001152799"/>
    </source>
</evidence>
<keyword evidence="11" id="KW-0539">Nucleus</keyword>
<dbReference type="AlphaFoldDB" id="A0A9N9MIP9"/>
<evidence type="ECO:0000256" key="14">
    <source>
        <dbReference type="ARBA" id="ARBA00048367"/>
    </source>
</evidence>
<evidence type="ECO:0000256" key="5">
    <source>
        <dbReference type="ARBA" id="ARBA00022618"/>
    </source>
</evidence>
<evidence type="ECO:0000256" key="2">
    <source>
        <dbReference type="ARBA" id="ARBA00006485"/>
    </source>
</evidence>
<dbReference type="GO" id="GO:0000086">
    <property type="term" value="P:G2/M transition of mitotic cell cycle"/>
    <property type="evidence" value="ECO:0007669"/>
    <property type="project" value="TreeGrafter"/>
</dbReference>
<comment type="catalytic activity">
    <reaction evidence="13">
        <text>L-threonyl-[protein] + ATP = O-phospho-L-threonyl-[protein] + ADP + H(+)</text>
        <dbReference type="Rhea" id="RHEA:46608"/>
        <dbReference type="Rhea" id="RHEA-COMP:11060"/>
        <dbReference type="Rhea" id="RHEA-COMP:11605"/>
        <dbReference type="ChEBI" id="CHEBI:15378"/>
        <dbReference type="ChEBI" id="CHEBI:30013"/>
        <dbReference type="ChEBI" id="CHEBI:30616"/>
        <dbReference type="ChEBI" id="CHEBI:61977"/>
        <dbReference type="ChEBI" id="CHEBI:456216"/>
        <dbReference type="EC" id="2.7.11.22"/>
    </reaction>
</comment>
<keyword evidence="18" id="KW-1185">Reference proteome</keyword>
<dbReference type="InterPro" id="IPR008271">
    <property type="entry name" value="Ser/Thr_kinase_AS"/>
</dbReference>
<evidence type="ECO:0000259" key="16">
    <source>
        <dbReference type="PROSITE" id="PS50011"/>
    </source>
</evidence>
<dbReference type="FunFam" id="1.10.510.10:FF:000611">
    <property type="entry name" value="CMGC family protein kinase"/>
    <property type="match status" value="1"/>
</dbReference>
<evidence type="ECO:0000256" key="1">
    <source>
        <dbReference type="ARBA" id="ARBA00004123"/>
    </source>
</evidence>
<dbReference type="GO" id="GO:0008353">
    <property type="term" value="F:RNA polymerase II CTD heptapeptide repeat kinase activity"/>
    <property type="evidence" value="ECO:0007669"/>
    <property type="project" value="UniProtKB-EC"/>
</dbReference>
<accession>A0A9N9MIP9</accession>
<proteinExistence type="inferred from homology"/>
<dbReference type="Pfam" id="PF00069">
    <property type="entry name" value="Pkinase"/>
    <property type="match status" value="1"/>
</dbReference>
<protein>
    <recommendedName>
        <fullName evidence="16">Protein kinase domain-containing protein</fullName>
    </recommendedName>
</protein>
<keyword evidence="9" id="KW-0418">Kinase</keyword>
<evidence type="ECO:0000256" key="13">
    <source>
        <dbReference type="ARBA" id="ARBA00047811"/>
    </source>
</evidence>
<dbReference type="InterPro" id="IPR011009">
    <property type="entry name" value="Kinase-like_dom_sf"/>
</dbReference>
<dbReference type="GO" id="GO:0007095">
    <property type="term" value="P:mitotic G2 DNA damage checkpoint signaling"/>
    <property type="evidence" value="ECO:0007669"/>
    <property type="project" value="TreeGrafter"/>
</dbReference>
<keyword evidence="8" id="KW-0498">Mitosis</keyword>
<keyword evidence="4" id="KW-0597">Phosphoprotein</keyword>
<keyword evidence="10" id="KW-0067">ATP-binding</keyword>
<evidence type="ECO:0000256" key="15">
    <source>
        <dbReference type="ARBA" id="ARBA00049280"/>
    </source>
</evidence>
<dbReference type="PANTHER" id="PTHR24056:SF334">
    <property type="entry name" value="CYCLIN-DEPENDENT KINASE 1"/>
    <property type="match status" value="1"/>
</dbReference>
<sequence length="322" mass="36602">MEETEFQLFPLDDYSISERVSEGRTGVVYKGKNKKTGRLVALKIIKYQRDTEEGGEMLFSALREISLLKQLRHPNIVSLLDVIIGNRKENPKLCYYPILEFLETDLGEYIRSIAPDQYMDPKLVKSYVYQINQALLFCHQRGVIHRDLKPQNLLINKDGLIKLADFGAGRKCGQPGGEICTSGMVTLWYRAPEILLGAPKYSCPIDIWSIGCIFAEMDMKEILFKGDSEIGHLLKIFQILRTPTEEIWKGVSSLPGYTAGFPKWTDFNLKKSVKNLKDDGTDLLGKMLLYDPGQRISAESIAVHPYFNDLDLNVKPFIVESQ</sequence>
<dbReference type="OrthoDB" id="1732493at2759"/>
<comment type="similarity">
    <text evidence="2">Belongs to the protein kinase superfamily. CMGC Ser/Thr protein kinase family. CDC2/CDKX subfamily.</text>
</comment>
<comment type="catalytic activity">
    <reaction evidence="15">
        <text>[DNA-directed RNA polymerase] + ATP = phospho-[DNA-directed RNA polymerase] + ADP + H(+)</text>
        <dbReference type="Rhea" id="RHEA:10216"/>
        <dbReference type="Rhea" id="RHEA-COMP:11321"/>
        <dbReference type="Rhea" id="RHEA-COMP:11322"/>
        <dbReference type="ChEBI" id="CHEBI:15378"/>
        <dbReference type="ChEBI" id="CHEBI:30616"/>
        <dbReference type="ChEBI" id="CHEBI:43176"/>
        <dbReference type="ChEBI" id="CHEBI:68546"/>
        <dbReference type="ChEBI" id="CHEBI:456216"/>
        <dbReference type="EC" id="2.7.11.23"/>
    </reaction>
</comment>
<evidence type="ECO:0000256" key="9">
    <source>
        <dbReference type="ARBA" id="ARBA00022777"/>
    </source>
</evidence>
<dbReference type="EMBL" id="OU892277">
    <property type="protein sequence ID" value="CAG9761097.1"/>
    <property type="molecule type" value="Genomic_DNA"/>
</dbReference>
<dbReference type="InterPro" id="IPR000719">
    <property type="entry name" value="Prot_kinase_dom"/>
</dbReference>
<dbReference type="SUPFAM" id="SSF56112">
    <property type="entry name" value="Protein kinase-like (PK-like)"/>
    <property type="match status" value="1"/>
</dbReference>
<keyword evidence="6" id="KW-0808">Transferase</keyword>
<dbReference type="GO" id="GO:0005634">
    <property type="term" value="C:nucleus"/>
    <property type="evidence" value="ECO:0007669"/>
    <property type="project" value="UniProtKB-SubCell"/>
</dbReference>
<dbReference type="PROSITE" id="PS00108">
    <property type="entry name" value="PROTEIN_KINASE_ST"/>
    <property type="match status" value="1"/>
</dbReference>
<feature type="domain" description="Protein kinase" evidence="16">
    <location>
        <begin position="14"/>
        <end position="307"/>
    </location>
</feature>
<keyword evidence="7" id="KW-0547">Nucleotide-binding</keyword>
<keyword evidence="3" id="KW-0723">Serine/threonine-protein kinase</keyword>
<dbReference type="GO" id="GO:0004693">
    <property type="term" value="F:cyclin-dependent protein serine/threonine kinase activity"/>
    <property type="evidence" value="ECO:0007669"/>
    <property type="project" value="UniProtKB-EC"/>
</dbReference>
<reference evidence="17" key="1">
    <citation type="submission" date="2022-01" db="EMBL/GenBank/DDBJ databases">
        <authorList>
            <person name="King R."/>
        </authorList>
    </citation>
    <scope>NUCLEOTIDE SEQUENCE</scope>
</reference>
<dbReference type="PANTHER" id="PTHR24056">
    <property type="entry name" value="CELL DIVISION PROTEIN KINASE"/>
    <property type="match status" value="1"/>
</dbReference>
<evidence type="ECO:0000256" key="3">
    <source>
        <dbReference type="ARBA" id="ARBA00022527"/>
    </source>
</evidence>
<evidence type="ECO:0000256" key="7">
    <source>
        <dbReference type="ARBA" id="ARBA00022741"/>
    </source>
</evidence>
<organism evidence="17 18">
    <name type="scientific">Ceutorhynchus assimilis</name>
    <name type="common">cabbage seed weevil</name>
    <dbReference type="NCBI Taxonomy" id="467358"/>
    <lineage>
        <taxon>Eukaryota</taxon>
        <taxon>Metazoa</taxon>
        <taxon>Ecdysozoa</taxon>
        <taxon>Arthropoda</taxon>
        <taxon>Hexapoda</taxon>
        <taxon>Insecta</taxon>
        <taxon>Pterygota</taxon>
        <taxon>Neoptera</taxon>
        <taxon>Endopterygota</taxon>
        <taxon>Coleoptera</taxon>
        <taxon>Polyphaga</taxon>
        <taxon>Cucujiformia</taxon>
        <taxon>Curculionidae</taxon>
        <taxon>Ceutorhynchinae</taxon>
        <taxon>Ceutorhynchus</taxon>
    </lineage>
</organism>
<comment type="subcellular location">
    <subcellularLocation>
        <location evidence="1">Nucleus</location>
    </subcellularLocation>
</comment>
<dbReference type="Gene3D" id="1.10.510.10">
    <property type="entry name" value="Transferase(Phosphotransferase) domain 1"/>
    <property type="match status" value="1"/>
</dbReference>
<keyword evidence="5" id="KW-0132">Cell division</keyword>
<evidence type="ECO:0000256" key="4">
    <source>
        <dbReference type="ARBA" id="ARBA00022553"/>
    </source>
</evidence>
<dbReference type="SMART" id="SM00220">
    <property type="entry name" value="S_TKc"/>
    <property type="match status" value="1"/>
</dbReference>
<gene>
    <name evidence="17" type="ORF">CEUTPL_LOCUS1808</name>
</gene>
<comment type="catalytic activity">
    <reaction evidence="14">
        <text>L-seryl-[protein] + ATP = O-phospho-L-seryl-[protein] + ADP + H(+)</text>
        <dbReference type="Rhea" id="RHEA:17989"/>
        <dbReference type="Rhea" id="RHEA-COMP:9863"/>
        <dbReference type="Rhea" id="RHEA-COMP:11604"/>
        <dbReference type="ChEBI" id="CHEBI:15378"/>
        <dbReference type="ChEBI" id="CHEBI:29999"/>
        <dbReference type="ChEBI" id="CHEBI:30616"/>
        <dbReference type="ChEBI" id="CHEBI:83421"/>
        <dbReference type="ChEBI" id="CHEBI:456216"/>
        <dbReference type="EC" id="2.7.11.22"/>
    </reaction>
</comment>
<evidence type="ECO:0000256" key="10">
    <source>
        <dbReference type="ARBA" id="ARBA00022840"/>
    </source>
</evidence>
<evidence type="ECO:0000313" key="17">
    <source>
        <dbReference type="EMBL" id="CAG9761097.1"/>
    </source>
</evidence>
<dbReference type="InterPro" id="IPR050108">
    <property type="entry name" value="CDK"/>
</dbReference>
<dbReference type="GO" id="GO:0051301">
    <property type="term" value="P:cell division"/>
    <property type="evidence" value="ECO:0007669"/>
    <property type="project" value="UniProtKB-KW"/>
</dbReference>
<dbReference type="Proteomes" id="UP001152799">
    <property type="component" value="Chromosome 1"/>
</dbReference>
<dbReference type="GO" id="GO:0005524">
    <property type="term" value="F:ATP binding"/>
    <property type="evidence" value="ECO:0007669"/>
    <property type="project" value="UniProtKB-KW"/>
</dbReference>
<keyword evidence="12" id="KW-0131">Cell cycle</keyword>
<dbReference type="Gene3D" id="3.30.200.20">
    <property type="entry name" value="Phosphorylase Kinase, domain 1"/>
    <property type="match status" value="1"/>
</dbReference>